<dbReference type="EMBL" id="JACXVP010000002">
    <property type="protein sequence ID" value="KAG5626224.1"/>
    <property type="molecule type" value="Genomic_DNA"/>
</dbReference>
<reference evidence="2 3" key="1">
    <citation type="submission" date="2020-09" db="EMBL/GenBank/DDBJ databases">
        <title>De no assembly of potato wild relative species, Solanum commersonii.</title>
        <authorList>
            <person name="Cho K."/>
        </authorList>
    </citation>
    <scope>NUCLEOTIDE SEQUENCE [LARGE SCALE GENOMIC DNA]</scope>
    <source>
        <strain evidence="2">LZ3.2</strain>
        <tissue evidence="2">Leaf</tissue>
    </source>
</reference>
<comment type="caution">
    <text evidence="2">The sequence shown here is derived from an EMBL/GenBank/DDBJ whole genome shotgun (WGS) entry which is preliminary data.</text>
</comment>
<feature type="region of interest" description="Disordered" evidence="1">
    <location>
        <begin position="149"/>
        <end position="184"/>
    </location>
</feature>
<keyword evidence="3" id="KW-1185">Reference proteome</keyword>
<evidence type="ECO:0000256" key="1">
    <source>
        <dbReference type="SAM" id="MobiDB-lite"/>
    </source>
</evidence>
<evidence type="ECO:0000313" key="3">
    <source>
        <dbReference type="Proteomes" id="UP000824120"/>
    </source>
</evidence>
<accession>A0A9J6ANK2</accession>
<feature type="non-terminal residue" evidence="2">
    <location>
        <position position="1"/>
    </location>
</feature>
<gene>
    <name evidence="2" type="ORF">H5410_011442</name>
</gene>
<organism evidence="2 3">
    <name type="scientific">Solanum commersonii</name>
    <name type="common">Commerson's wild potato</name>
    <name type="synonym">Commerson's nightshade</name>
    <dbReference type="NCBI Taxonomy" id="4109"/>
    <lineage>
        <taxon>Eukaryota</taxon>
        <taxon>Viridiplantae</taxon>
        <taxon>Streptophyta</taxon>
        <taxon>Embryophyta</taxon>
        <taxon>Tracheophyta</taxon>
        <taxon>Spermatophyta</taxon>
        <taxon>Magnoliopsida</taxon>
        <taxon>eudicotyledons</taxon>
        <taxon>Gunneridae</taxon>
        <taxon>Pentapetalae</taxon>
        <taxon>asterids</taxon>
        <taxon>lamiids</taxon>
        <taxon>Solanales</taxon>
        <taxon>Solanaceae</taxon>
        <taxon>Solanoideae</taxon>
        <taxon>Solaneae</taxon>
        <taxon>Solanum</taxon>
    </lineage>
</organism>
<protein>
    <submittedName>
        <fullName evidence="2">Uncharacterized protein</fullName>
    </submittedName>
</protein>
<dbReference type="AlphaFoldDB" id="A0A9J6ANK2"/>
<proteinExistence type="predicted"/>
<feature type="compositionally biased region" description="Basic and acidic residues" evidence="1">
    <location>
        <begin position="159"/>
        <end position="173"/>
    </location>
</feature>
<feature type="compositionally biased region" description="Pro residues" evidence="1">
    <location>
        <begin position="174"/>
        <end position="184"/>
    </location>
</feature>
<dbReference type="Proteomes" id="UP000824120">
    <property type="component" value="Chromosome 2"/>
</dbReference>
<sequence>MSLSLWLASPCQHVQQMDQELIIMDNQATSNEQLMIAYTKKSIISTGSLQLTPFEDEIISIVDAHQHLPAYRGDSIVQLAAVLQILFQALNHPLIYSYNRCQFDITITDNSGSTTTLIADEAAETMLHLTSEEIYDIRCTKCTIITSSNEHSSKRKTGKDKEEATSHRMHAPEPKTPPPKHYNK</sequence>
<name>A0A9J6ANK2_SOLCO</name>
<evidence type="ECO:0000313" key="2">
    <source>
        <dbReference type="EMBL" id="KAG5626224.1"/>
    </source>
</evidence>